<accession>A0A9E7L0H0</accession>
<evidence type="ECO:0000259" key="11">
    <source>
        <dbReference type="PROSITE" id="PS50020"/>
    </source>
</evidence>
<keyword evidence="2" id="KW-0507">mRNA processing</keyword>
<dbReference type="GO" id="GO:0071004">
    <property type="term" value="C:U2-type prespliceosome"/>
    <property type="evidence" value="ECO:0007669"/>
    <property type="project" value="TreeGrafter"/>
</dbReference>
<evidence type="ECO:0000256" key="8">
    <source>
        <dbReference type="ARBA" id="ARBA00064817"/>
    </source>
</evidence>
<feature type="compositionally biased region" description="Basic and acidic residues" evidence="10">
    <location>
        <begin position="1059"/>
        <end position="1108"/>
    </location>
</feature>
<proteinExistence type="inferred from homology"/>
<dbReference type="AlphaFoldDB" id="A0A9E7L0H0"/>
<dbReference type="PANTHER" id="PTHR11864">
    <property type="entry name" value="PRE-MRNA-PROCESSING PROTEIN PRP40"/>
    <property type="match status" value="1"/>
</dbReference>
<comment type="subcellular location">
    <subcellularLocation>
        <location evidence="1">Nucleus</location>
    </subcellularLocation>
</comment>
<feature type="domain" description="FF" evidence="12">
    <location>
        <begin position="675"/>
        <end position="730"/>
    </location>
</feature>
<dbReference type="PANTHER" id="PTHR11864:SF0">
    <property type="entry name" value="PRP40 PRE-MRNA PROCESSING FACTOR 40 HOMOLOG A (YEAST)"/>
    <property type="match status" value="1"/>
</dbReference>
<evidence type="ECO:0000313" key="14">
    <source>
        <dbReference type="Proteomes" id="UP001055439"/>
    </source>
</evidence>
<dbReference type="Proteomes" id="UP001055439">
    <property type="component" value="Chromosome 8"/>
</dbReference>
<dbReference type="Pfam" id="PF25432">
    <property type="entry name" value="FF_PRPF40A"/>
    <property type="match status" value="1"/>
</dbReference>
<evidence type="ECO:0000313" key="13">
    <source>
        <dbReference type="EMBL" id="URE36051.1"/>
    </source>
</evidence>
<dbReference type="FunFam" id="1.10.10.440:FF:000026">
    <property type="entry name" value="Pre-mRNA-processing protein 40A"/>
    <property type="match status" value="1"/>
</dbReference>
<dbReference type="Gene3D" id="2.20.70.10">
    <property type="match status" value="2"/>
</dbReference>
<dbReference type="GO" id="GO:0070063">
    <property type="term" value="F:RNA polymerase binding"/>
    <property type="evidence" value="ECO:0007669"/>
    <property type="project" value="UniProtKB-ARBA"/>
</dbReference>
<dbReference type="SUPFAM" id="SSF51045">
    <property type="entry name" value="WW domain"/>
    <property type="match status" value="2"/>
</dbReference>
<dbReference type="InterPro" id="IPR039726">
    <property type="entry name" value="Prp40-like"/>
</dbReference>
<evidence type="ECO:0000256" key="5">
    <source>
        <dbReference type="ARBA" id="ARBA00023242"/>
    </source>
</evidence>
<dbReference type="InterPro" id="IPR002713">
    <property type="entry name" value="FF_domain"/>
</dbReference>
<dbReference type="GO" id="GO:0003723">
    <property type="term" value="F:RNA binding"/>
    <property type="evidence" value="ECO:0007669"/>
    <property type="project" value="TreeGrafter"/>
</dbReference>
<dbReference type="InterPro" id="IPR036517">
    <property type="entry name" value="FF_domain_sf"/>
</dbReference>
<dbReference type="SMART" id="SM00441">
    <property type="entry name" value="FF"/>
    <property type="match status" value="4"/>
</dbReference>
<dbReference type="PROSITE" id="PS50020">
    <property type="entry name" value="WW_DOMAIN_2"/>
    <property type="match status" value="2"/>
</dbReference>
<dbReference type="GO" id="GO:0005685">
    <property type="term" value="C:U1 snRNP"/>
    <property type="evidence" value="ECO:0007669"/>
    <property type="project" value="TreeGrafter"/>
</dbReference>
<keyword evidence="14" id="KW-1185">Reference proteome</keyword>
<feature type="compositionally biased region" description="Acidic residues" evidence="10">
    <location>
        <begin position="1199"/>
        <end position="1215"/>
    </location>
</feature>
<dbReference type="InterPro" id="IPR001202">
    <property type="entry name" value="WW_dom"/>
</dbReference>
<comment type="function">
    <text evidence="6">Binds the phosphorylated C-terminal domain (CTD) of the largest subunit of RNA polymerase II and functions as a scaffold for RNA processing machineries. May be involved in pre-mRNA splicing.</text>
</comment>
<dbReference type="FunFam" id="1.10.10.440:FF:000024">
    <property type="entry name" value="Pre-mRNA-processing protein 40A"/>
    <property type="match status" value="1"/>
</dbReference>
<keyword evidence="5" id="KW-0539">Nucleus</keyword>
<evidence type="ECO:0000256" key="10">
    <source>
        <dbReference type="SAM" id="MobiDB-lite"/>
    </source>
</evidence>
<keyword evidence="4" id="KW-0508">mRNA splicing</keyword>
<keyword evidence="3" id="KW-0677">Repeat</keyword>
<comment type="similarity">
    <text evidence="7">Belongs to the PRPF40 family.</text>
</comment>
<comment type="subunit">
    <text evidence="8">Interacts (via the WW domains) with the phosphorylated C-terminal domain of NRPB1 (via CTD domain).</text>
</comment>
<feature type="domain" description="WW" evidence="11">
    <location>
        <begin position="391"/>
        <end position="424"/>
    </location>
</feature>
<protein>
    <submittedName>
        <fullName evidence="13">FF domain</fullName>
    </submittedName>
</protein>
<gene>
    <name evidence="13" type="ORF">MUK42_15130</name>
</gene>
<evidence type="ECO:0000256" key="6">
    <source>
        <dbReference type="ARBA" id="ARBA00056384"/>
    </source>
</evidence>
<dbReference type="InterPro" id="IPR036020">
    <property type="entry name" value="WW_dom_sf"/>
</dbReference>
<evidence type="ECO:0000256" key="2">
    <source>
        <dbReference type="ARBA" id="ARBA00022664"/>
    </source>
</evidence>
<organism evidence="13 14">
    <name type="scientific">Musa troglodytarum</name>
    <name type="common">fe'i banana</name>
    <dbReference type="NCBI Taxonomy" id="320322"/>
    <lineage>
        <taxon>Eukaryota</taxon>
        <taxon>Viridiplantae</taxon>
        <taxon>Streptophyta</taxon>
        <taxon>Embryophyta</taxon>
        <taxon>Tracheophyta</taxon>
        <taxon>Spermatophyta</taxon>
        <taxon>Magnoliopsida</taxon>
        <taxon>Liliopsida</taxon>
        <taxon>Zingiberales</taxon>
        <taxon>Musaceae</taxon>
        <taxon>Musa</taxon>
    </lineage>
</organism>
<dbReference type="FunFam" id="2.20.70.10:FF:000228">
    <property type="entry name" value="Pre-mRNA-processing protein 40A"/>
    <property type="match status" value="1"/>
</dbReference>
<evidence type="ECO:0000256" key="1">
    <source>
        <dbReference type="ARBA" id="ARBA00004123"/>
    </source>
</evidence>
<dbReference type="EMBL" id="CP097510">
    <property type="protein sequence ID" value="URE36051.1"/>
    <property type="molecule type" value="Genomic_DNA"/>
</dbReference>
<feature type="region of interest" description="Disordered" evidence="10">
    <location>
        <begin position="430"/>
        <end position="453"/>
    </location>
</feature>
<feature type="compositionally biased region" description="Low complexity" evidence="10">
    <location>
        <begin position="443"/>
        <end position="453"/>
    </location>
</feature>
<feature type="region of interest" description="Disordered" evidence="10">
    <location>
        <begin position="342"/>
        <end position="361"/>
    </location>
</feature>
<feature type="compositionally biased region" description="Basic residues" evidence="10">
    <location>
        <begin position="1158"/>
        <end position="1173"/>
    </location>
</feature>
<feature type="compositionally biased region" description="Basic residues" evidence="10">
    <location>
        <begin position="1132"/>
        <end position="1141"/>
    </location>
</feature>
<evidence type="ECO:0000256" key="9">
    <source>
        <dbReference type="SAM" id="Coils"/>
    </source>
</evidence>
<dbReference type="FunFam" id="1.10.10.440:FF:000022">
    <property type="entry name" value="Pre-mRNA-processing protein 40A"/>
    <property type="match status" value="1"/>
</dbReference>
<feature type="domain" description="WW" evidence="11">
    <location>
        <begin position="350"/>
        <end position="383"/>
    </location>
</feature>
<name>A0A9E7L0H0_9LILI</name>
<evidence type="ECO:0000256" key="3">
    <source>
        <dbReference type="ARBA" id="ARBA00022737"/>
    </source>
</evidence>
<evidence type="ECO:0000259" key="12">
    <source>
        <dbReference type="PROSITE" id="PS51676"/>
    </source>
</evidence>
<dbReference type="SMART" id="SM00456">
    <property type="entry name" value="WW"/>
    <property type="match status" value="2"/>
</dbReference>
<keyword evidence="9" id="KW-0175">Coiled coil</keyword>
<dbReference type="GO" id="GO:0045292">
    <property type="term" value="P:mRNA cis splicing, via spliceosome"/>
    <property type="evidence" value="ECO:0007669"/>
    <property type="project" value="InterPro"/>
</dbReference>
<dbReference type="CDD" id="cd00201">
    <property type="entry name" value="WW"/>
    <property type="match status" value="2"/>
</dbReference>
<dbReference type="SUPFAM" id="SSF81698">
    <property type="entry name" value="FF domain"/>
    <property type="match status" value="4"/>
</dbReference>
<feature type="domain" description="FF" evidence="12">
    <location>
        <begin position="839"/>
        <end position="902"/>
    </location>
</feature>
<sequence length="1215" mass="137581">MTALLSASSSWDHKAGYYLVKDQSAEQSSHLNTKACDKDEQLHIRWTNATVGPLDYDRTALRAGPLVESSLSALLRKPKPSNLLLLLLLPRRLSPLRTRGRENTTRSARSPLLLLLRFDRISCYYIVYFHPNYCGEWPAIHSPLGHRPAVVGPAGPPQNFVPPMPMQFRTLVPPTHQFVPAACQPFRPVAQGMPGPNVAMPTGQTQMPHFPQSQHLPPISGQPGQVLPSSQAIPLPYVQASRPIISGPFPPQQNAQVPSNVPNFPSLGMPLSSSYTFVTSYGQAPNSINAPSQFQPASVMQTPAPLVAQPWSMPGTQSMPLVTPLIQTAQLPAAAAVMAPAQTAQPSSTEQMSSDWQEHTSADGKRYYYNKKTRQSVWEKPLELMTPIERADASTDWKEFTAADGRKYYYNKVTKQSKWTMPDELKLAREQPEKAATQPAPKETGTTVVSVASSVPSVETPSTSALALNGPAAVSNAKQLPVDSGAQPPVTSVAPSSIAVGTSAGINSSSSVGAESTVDVSNHHAPLASVPTPASASSEFPSLSVDAPTAAINNHDSSSLTNSASVPDEISAEDLEEAKRTIPVAEKTNFTQLEDKMVDEGQLVYANKLEAKNAFRALLESANVESDWTWEQAMRVIINDKRYGALRTLGERKQAFNEYLGQRKKQEAEERRIKQKKAKEDFTRMLEECKELSSMTRWSKAITMFEDDERFTAVERSREREDLFEGYIAELQKKVTRPELAEITLSESLQLVGFLCNTLTVLCRSKLQPWSQREQRLLRRIKETLWNIELFLDLVTSSRQTVNGEKSKIVWRVMKDEYVRDLEREEEEQRKMQKEQLRRAERKNRDEFRKLMEEHVAAGVLTAKTHWRDYFTQVKDLSPYLAISSNTSGATPKDLFEDVIEELEKQYHEDKAQIKDAMKIGKVICYYFVPACFDSKEVPDDMNIFFQITLASSWTFEELKTAVAGIDSLKGISEINLKLVFDELLERVREKEDKDAKKRQRLADNFSDLLYSIKEITAFSNWEHCRSLFEDSQEYRSIGDDNFGREVFEGYVAHLQEKLKEKERKREDEKAKKEKERDDKEKRKEKERKEKERDRGKEKGKDRARKDEIESDVIDVMDNHSSKDKKRDKDKERKHRKHHHNKADDISSDKDQKEESKKSRRHSSDRKKSRKHAYASDSDTENRHKRHKKDREGSQSNDGYEELEDGELGEDGEIR</sequence>
<evidence type="ECO:0000256" key="7">
    <source>
        <dbReference type="ARBA" id="ARBA00061317"/>
    </source>
</evidence>
<feature type="compositionally biased region" description="Basic and acidic residues" evidence="10">
    <location>
        <begin position="1117"/>
        <end position="1131"/>
    </location>
</feature>
<dbReference type="Gene3D" id="1.10.10.440">
    <property type="entry name" value="FF domain"/>
    <property type="match status" value="4"/>
</dbReference>
<feature type="coiled-coil region" evidence="9">
    <location>
        <begin position="815"/>
        <end position="854"/>
    </location>
</feature>
<dbReference type="OrthoDB" id="187617at2759"/>
<reference evidence="13" key="1">
    <citation type="submission" date="2022-05" db="EMBL/GenBank/DDBJ databases">
        <title>The Musa troglodytarum L. genome provides insights into the mechanism of non-climacteric behaviour and enrichment of carotenoids.</title>
        <authorList>
            <person name="Wang J."/>
        </authorList>
    </citation>
    <scope>NUCLEOTIDE SEQUENCE</scope>
    <source>
        <tissue evidence="13">Leaf</tissue>
    </source>
</reference>
<feature type="region of interest" description="Disordered" evidence="10">
    <location>
        <begin position="1059"/>
        <end position="1215"/>
    </location>
</feature>
<feature type="coiled-coil region" evidence="9">
    <location>
        <begin position="893"/>
        <end position="920"/>
    </location>
</feature>
<dbReference type="Pfam" id="PF01846">
    <property type="entry name" value="FF"/>
    <property type="match status" value="3"/>
</dbReference>
<dbReference type="Pfam" id="PF00397">
    <property type="entry name" value="WW"/>
    <property type="match status" value="2"/>
</dbReference>
<feature type="domain" description="FF" evidence="12">
    <location>
        <begin position="608"/>
        <end position="662"/>
    </location>
</feature>
<dbReference type="FunFam" id="1.10.10.440:FF:000013">
    <property type="entry name" value="pre-mRNA-processing protein 40A isoform X1"/>
    <property type="match status" value="1"/>
</dbReference>
<dbReference type="PROSITE" id="PS51676">
    <property type="entry name" value="FF"/>
    <property type="match status" value="3"/>
</dbReference>
<evidence type="ECO:0000256" key="4">
    <source>
        <dbReference type="ARBA" id="ARBA00023187"/>
    </source>
</evidence>
<feature type="compositionally biased region" description="Basic and acidic residues" evidence="10">
    <location>
        <begin position="1142"/>
        <end position="1157"/>
    </location>
</feature>